<dbReference type="Gene3D" id="3.30.930.10">
    <property type="entry name" value="Bira Bifunctional Protein, Domain 2"/>
    <property type="match status" value="1"/>
</dbReference>
<dbReference type="AlphaFoldDB" id="R4XIH1"/>
<dbReference type="InterPro" id="IPR045864">
    <property type="entry name" value="aa-tRNA-synth_II/BPL/LPL"/>
</dbReference>
<dbReference type="Pfam" id="PF03129">
    <property type="entry name" value="HGTP_anticodon"/>
    <property type="match status" value="1"/>
</dbReference>
<evidence type="ECO:0000256" key="4">
    <source>
        <dbReference type="ARBA" id="ARBA00022741"/>
    </source>
</evidence>
<proteinExistence type="inferred from homology"/>
<dbReference type="InterPro" id="IPR006195">
    <property type="entry name" value="aa-tRNA-synth_II"/>
</dbReference>
<dbReference type="GO" id="GO:0004827">
    <property type="term" value="F:proline-tRNA ligase activity"/>
    <property type="evidence" value="ECO:0007669"/>
    <property type="project" value="UniProtKB-EC"/>
</dbReference>
<keyword evidence="4" id="KW-0547">Nucleotide-binding</keyword>
<protein>
    <recommendedName>
        <fullName evidence="2">proline--tRNA ligase</fullName>
        <ecNumber evidence="2">6.1.1.15</ecNumber>
    </recommendedName>
    <alternativeName>
        <fullName evidence="8">Prolyl-tRNA synthetase</fullName>
    </alternativeName>
</protein>
<dbReference type="InterPro" id="IPR017449">
    <property type="entry name" value="Pro-tRNA_synth_II"/>
</dbReference>
<feature type="compositionally biased region" description="Basic and acidic residues" evidence="10">
    <location>
        <begin position="16"/>
        <end position="27"/>
    </location>
</feature>
<dbReference type="InterPro" id="IPR004499">
    <property type="entry name" value="Pro-tRNA-ligase_IIa_arc-type"/>
</dbReference>
<dbReference type="PROSITE" id="PS50862">
    <property type="entry name" value="AA_TRNA_LIGASE_II"/>
    <property type="match status" value="1"/>
</dbReference>
<dbReference type="FunFam" id="3.40.50.800:FF:000005">
    <property type="entry name" value="bifunctional glutamate/proline--tRNA ligase"/>
    <property type="match status" value="1"/>
</dbReference>
<evidence type="ECO:0000256" key="1">
    <source>
        <dbReference type="ARBA" id="ARBA00008226"/>
    </source>
</evidence>
<accession>R4XIH1</accession>
<dbReference type="Pfam" id="PF00587">
    <property type="entry name" value="tRNA-synt_2b"/>
    <property type="match status" value="1"/>
</dbReference>
<keyword evidence="13" id="KW-1185">Reference proteome</keyword>
<dbReference type="VEuPathDB" id="FungiDB:TAPDE_004739"/>
<evidence type="ECO:0000256" key="2">
    <source>
        <dbReference type="ARBA" id="ARBA00012831"/>
    </source>
</evidence>
<dbReference type="Gene3D" id="3.40.50.800">
    <property type="entry name" value="Anticodon-binding domain"/>
    <property type="match status" value="1"/>
</dbReference>
<dbReference type="InterPro" id="IPR036621">
    <property type="entry name" value="Anticodon-bd_dom_sf"/>
</dbReference>
<keyword evidence="6" id="KW-0648">Protein biosynthesis</keyword>
<dbReference type="GO" id="GO:0005737">
    <property type="term" value="C:cytoplasm"/>
    <property type="evidence" value="ECO:0007669"/>
    <property type="project" value="InterPro"/>
</dbReference>
<comment type="caution">
    <text evidence="12">The sequence shown here is derived from an EMBL/GenBank/DDBJ whole genome shotgun (WGS) entry which is preliminary data.</text>
</comment>
<evidence type="ECO:0000256" key="5">
    <source>
        <dbReference type="ARBA" id="ARBA00022840"/>
    </source>
</evidence>
<keyword evidence="7" id="KW-0030">Aminoacyl-tRNA synthetase</keyword>
<dbReference type="CDD" id="cd00778">
    <property type="entry name" value="ProRS_core_arch_euk"/>
    <property type="match status" value="1"/>
</dbReference>
<evidence type="ECO:0000256" key="9">
    <source>
        <dbReference type="ARBA" id="ARBA00047671"/>
    </source>
</evidence>
<evidence type="ECO:0000256" key="10">
    <source>
        <dbReference type="SAM" id="MobiDB-lite"/>
    </source>
</evidence>
<dbReference type="GO" id="GO:0005524">
    <property type="term" value="F:ATP binding"/>
    <property type="evidence" value="ECO:0007669"/>
    <property type="project" value="UniProtKB-KW"/>
</dbReference>
<organism evidence="12 13">
    <name type="scientific">Taphrina deformans (strain PYCC 5710 / ATCC 11124 / CBS 356.35 / IMI 108563 / JCM 9778 / NBRC 8474)</name>
    <name type="common">Peach leaf curl fungus</name>
    <name type="synonym">Lalaria deformans</name>
    <dbReference type="NCBI Taxonomy" id="1097556"/>
    <lineage>
        <taxon>Eukaryota</taxon>
        <taxon>Fungi</taxon>
        <taxon>Dikarya</taxon>
        <taxon>Ascomycota</taxon>
        <taxon>Taphrinomycotina</taxon>
        <taxon>Taphrinomycetes</taxon>
        <taxon>Taphrinales</taxon>
        <taxon>Taphrinaceae</taxon>
        <taxon>Taphrina</taxon>
    </lineage>
</organism>
<feature type="domain" description="Aminoacyl-transfer RNA synthetases class-II family profile" evidence="11">
    <location>
        <begin position="119"/>
        <end position="361"/>
    </location>
</feature>
<dbReference type="GO" id="GO:0006433">
    <property type="term" value="P:prolyl-tRNA aminoacylation"/>
    <property type="evidence" value="ECO:0007669"/>
    <property type="project" value="InterPro"/>
</dbReference>
<dbReference type="STRING" id="1097556.R4XIH1"/>
<sequence length="583" mass="65901">MSSAAIEEQGQLVRKLKADPEFGPTHDDTKAAIQKLKELKAAIAPVKDPKQQATKVSNPKEKKQGAQDKAQGNAGQVIIGITTEKESDFSDWYSQVLVKSDMLEYYDVSGCYILKPWSYSIWEKVQRWFDDEIKELGVENASFPLFVSSKVLQKEKDHIEGFAPEVAWVTKAGKNDLEEPIAIRPTSETVMYPYYAKWIRSHRDLPYRLNQWNSVVRWEFKTPQPFIRTREFLWQEGHTAFLKREQAEEEVMQILDLYYRVYTELLAVPMIKGIKTEKEKFAGGLYTSTIEGFIATTGRGIQSATSHCLGQNFSKMFGITVEDPDNVGEKLNVWQNSWGLSTRCIGVMTMVHGDNKGLVLPPRVAHTQVIVVPCGVTAKSSAEDKKKIFDGVDEIVKALKKSGIRVKADLRDNYTTGYKFSDWELKGVPVRLEFGPKDAEKQQVLTARRDTGDKSTLPLADIGASMLTLLDKVQQEMYDKAKAEYDSHVIKVTEWKDFVPALDKKNVLLVPFCKTEACEDNIKDNSARQVNGDEPVDDRAPSMGAKSLCIPHDQPESQEEITRRKCVSCGEQAKAWTLFGRSY</sequence>
<dbReference type="EC" id="6.1.1.15" evidence="2"/>
<keyword evidence="5" id="KW-0067">ATP-binding</keyword>
<dbReference type="InterPro" id="IPR004154">
    <property type="entry name" value="Anticodon-bd"/>
</dbReference>
<evidence type="ECO:0000256" key="6">
    <source>
        <dbReference type="ARBA" id="ARBA00022917"/>
    </source>
</evidence>
<dbReference type="InterPro" id="IPR002316">
    <property type="entry name" value="Pro-tRNA-ligase_IIa"/>
</dbReference>
<dbReference type="eggNOG" id="KOG4163">
    <property type="taxonomic scope" value="Eukaryota"/>
</dbReference>
<dbReference type="Gene3D" id="1.10.287.10">
    <property type="entry name" value="S15/NS1, RNA-binding"/>
    <property type="match status" value="1"/>
</dbReference>
<dbReference type="NCBIfam" id="TIGR00408">
    <property type="entry name" value="proS_fam_I"/>
    <property type="match status" value="1"/>
</dbReference>
<evidence type="ECO:0000313" key="12">
    <source>
        <dbReference type="EMBL" id="CCG84299.1"/>
    </source>
</evidence>
<dbReference type="SUPFAM" id="SSF64586">
    <property type="entry name" value="C-terminal domain of ProRS"/>
    <property type="match status" value="1"/>
</dbReference>
<dbReference type="HAMAP" id="MF_01571">
    <property type="entry name" value="Pro_tRNA_synth_type3"/>
    <property type="match status" value="1"/>
</dbReference>
<dbReference type="SUPFAM" id="SSF55681">
    <property type="entry name" value="Class II aaRS and biotin synthetases"/>
    <property type="match status" value="1"/>
</dbReference>
<dbReference type="InterPro" id="IPR033721">
    <property type="entry name" value="ProRS_core_arch_euk"/>
</dbReference>
<feature type="region of interest" description="Disordered" evidence="10">
    <location>
        <begin position="43"/>
        <end position="71"/>
    </location>
</feature>
<dbReference type="OrthoDB" id="1350766at2759"/>
<dbReference type="GO" id="GO:0017101">
    <property type="term" value="C:aminoacyl-tRNA synthetase multienzyme complex"/>
    <property type="evidence" value="ECO:0007669"/>
    <property type="project" value="TreeGrafter"/>
</dbReference>
<dbReference type="PRINTS" id="PR01046">
    <property type="entry name" value="TRNASYNTHPRO"/>
</dbReference>
<dbReference type="SMART" id="SM00946">
    <property type="entry name" value="ProRS-C_1"/>
    <property type="match status" value="1"/>
</dbReference>
<comment type="similarity">
    <text evidence="1">Belongs to the class-II aminoacyl-tRNA synthetase family.</text>
</comment>
<evidence type="ECO:0000256" key="3">
    <source>
        <dbReference type="ARBA" id="ARBA00022598"/>
    </source>
</evidence>
<dbReference type="Gene3D" id="3.30.110.30">
    <property type="entry name" value="C-terminal domain of ProRS"/>
    <property type="match status" value="1"/>
</dbReference>
<evidence type="ECO:0000256" key="8">
    <source>
        <dbReference type="ARBA" id="ARBA00029731"/>
    </source>
</evidence>
<dbReference type="PANTHER" id="PTHR43382:SF2">
    <property type="entry name" value="BIFUNCTIONAL GLUTAMATE_PROLINE--TRNA LIGASE"/>
    <property type="match status" value="1"/>
</dbReference>
<evidence type="ECO:0000259" key="11">
    <source>
        <dbReference type="PROSITE" id="PS50862"/>
    </source>
</evidence>
<dbReference type="InterPro" id="IPR016061">
    <property type="entry name" value="Pro-tRNA_ligase_II_C"/>
</dbReference>
<keyword evidence="3" id="KW-0436">Ligase</keyword>
<gene>
    <name evidence="12" type="ORF">TAPDE_004739</name>
</gene>
<reference evidence="12 13" key="1">
    <citation type="journal article" date="2013" name="MBio">
        <title>Genome sequencing of the plant pathogen Taphrina deformans, the causal agent of peach leaf curl.</title>
        <authorList>
            <person name="Cisse O.H."/>
            <person name="Almeida J.M.G.C.F."/>
            <person name="Fonseca A."/>
            <person name="Kumar A.A."/>
            <person name="Salojaervi J."/>
            <person name="Overmyer K."/>
            <person name="Hauser P.M."/>
            <person name="Pagni M."/>
        </authorList>
    </citation>
    <scope>NUCLEOTIDE SEQUENCE [LARGE SCALE GENOMIC DNA]</scope>
    <source>
        <strain evidence="13">PYCC 5710 / ATCC 11124 / CBS 356.35 / IMI 108563 / JCM 9778 / NBRC 8474</strain>
    </source>
</reference>
<dbReference type="SUPFAM" id="SSF52954">
    <property type="entry name" value="Class II aaRS ABD-related"/>
    <property type="match status" value="1"/>
</dbReference>
<name>R4XIH1_TAPDE</name>
<dbReference type="FunFam" id="3.30.930.10:FF:000007">
    <property type="entry name" value="Bifunctional glutamate/proline--tRNA ligase"/>
    <property type="match status" value="1"/>
</dbReference>
<comment type="catalytic activity">
    <reaction evidence="9">
        <text>tRNA(Pro) + L-proline + ATP = L-prolyl-tRNA(Pro) + AMP + diphosphate</text>
        <dbReference type="Rhea" id="RHEA:14305"/>
        <dbReference type="Rhea" id="RHEA-COMP:9700"/>
        <dbReference type="Rhea" id="RHEA-COMP:9702"/>
        <dbReference type="ChEBI" id="CHEBI:30616"/>
        <dbReference type="ChEBI" id="CHEBI:33019"/>
        <dbReference type="ChEBI" id="CHEBI:60039"/>
        <dbReference type="ChEBI" id="CHEBI:78442"/>
        <dbReference type="ChEBI" id="CHEBI:78532"/>
        <dbReference type="ChEBI" id="CHEBI:456215"/>
        <dbReference type="EC" id="6.1.1.15"/>
    </reaction>
</comment>
<dbReference type="Pfam" id="PF09180">
    <property type="entry name" value="ProRS-C_1"/>
    <property type="match status" value="1"/>
</dbReference>
<dbReference type="CDD" id="cd00862">
    <property type="entry name" value="ProRS_anticodon_zinc"/>
    <property type="match status" value="1"/>
</dbReference>
<evidence type="ECO:0000313" key="13">
    <source>
        <dbReference type="Proteomes" id="UP000013776"/>
    </source>
</evidence>
<dbReference type="InterPro" id="IPR002314">
    <property type="entry name" value="aa-tRNA-synt_IIb"/>
</dbReference>
<dbReference type="PANTHER" id="PTHR43382">
    <property type="entry name" value="PROLYL-TRNA SYNTHETASE"/>
    <property type="match status" value="1"/>
</dbReference>
<evidence type="ECO:0000256" key="7">
    <source>
        <dbReference type="ARBA" id="ARBA00023146"/>
    </source>
</evidence>
<dbReference type="EMBL" id="CAHR02000219">
    <property type="protein sequence ID" value="CCG84299.1"/>
    <property type="molecule type" value="Genomic_DNA"/>
</dbReference>
<dbReference type="Proteomes" id="UP000013776">
    <property type="component" value="Unassembled WGS sequence"/>
</dbReference>
<feature type="region of interest" description="Disordered" evidence="10">
    <location>
        <begin position="1"/>
        <end position="27"/>
    </location>
</feature>
<dbReference type="FunFam" id="3.30.110.30:FF:000001">
    <property type="entry name" value="Bifunctional glutamate/proline--tRNA ligase"/>
    <property type="match status" value="1"/>
</dbReference>